<evidence type="ECO:0000259" key="3">
    <source>
        <dbReference type="Pfam" id="PF00082"/>
    </source>
</evidence>
<protein>
    <recommendedName>
        <fullName evidence="3">Peptidase S8/S53 domain-containing protein</fullName>
    </recommendedName>
</protein>
<organism evidence="4 5">
    <name type="scientific">Aeribacillus pallidus</name>
    <dbReference type="NCBI Taxonomy" id="33936"/>
    <lineage>
        <taxon>Bacteria</taxon>
        <taxon>Bacillati</taxon>
        <taxon>Bacillota</taxon>
        <taxon>Bacilli</taxon>
        <taxon>Bacillales</taxon>
        <taxon>Bacillaceae</taxon>
        <taxon>Aeribacillus</taxon>
    </lineage>
</organism>
<accession>A0A223E4J0</accession>
<dbReference type="PANTHER" id="PTHR43399:SF4">
    <property type="entry name" value="CELL WALL-ASSOCIATED PROTEASE"/>
    <property type="match status" value="1"/>
</dbReference>
<dbReference type="InterPro" id="IPR000209">
    <property type="entry name" value="Peptidase_S8/S53_dom"/>
</dbReference>
<dbReference type="InterPro" id="IPR051048">
    <property type="entry name" value="Peptidase_S8/S53_subtilisin"/>
</dbReference>
<dbReference type="PROSITE" id="PS51892">
    <property type="entry name" value="SUBTILASE"/>
    <property type="match status" value="1"/>
</dbReference>
<sequence>MSFGIQKDDARLRAAVEKAINHDIIIVAAAGNTLGLYTEYPAKYESVLSISAIDKNMKIYKYAAKGKIDFVAPGVDIVAIKTGKLSHQKELSGTSFATAYATGIIASLLNNKEIHKETVHKDLLEYSKDLGESGCDDLYGCGLLTLNHRK</sequence>
<comment type="similarity">
    <text evidence="1 2">Belongs to the peptidase S8 family.</text>
</comment>
<feature type="domain" description="Peptidase S8/S53" evidence="3">
    <location>
        <begin position="1"/>
        <end position="142"/>
    </location>
</feature>
<dbReference type="InterPro" id="IPR036852">
    <property type="entry name" value="Peptidase_S8/S53_dom_sf"/>
</dbReference>
<evidence type="ECO:0000256" key="1">
    <source>
        <dbReference type="ARBA" id="ARBA00011073"/>
    </source>
</evidence>
<dbReference type="KEGG" id="apak:AP3564_08015"/>
<evidence type="ECO:0000313" key="5">
    <source>
        <dbReference type="Proteomes" id="UP000214606"/>
    </source>
</evidence>
<dbReference type="Proteomes" id="UP000214606">
    <property type="component" value="Chromosome"/>
</dbReference>
<name>A0A223E4J0_9BACI</name>
<dbReference type="GO" id="GO:0004252">
    <property type="term" value="F:serine-type endopeptidase activity"/>
    <property type="evidence" value="ECO:0007669"/>
    <property type="project" value="InterPro"/>
</dbReference>
<dbReference type="PANTHER" id="PTHR43399">
    <property type="entry name" value="SUBTILISIN-RELATED"/>
    <property type="match status" value="1"/>
</dbReference>
<reference evidence="4 5" key="1">
    <citation type="submission" date="2016-10" db="EMBL/GenBank/DDBJ databases">
        <title>The whole genome sequencing and assembly of Aeribacillus pallidus KCTC3564 strain.</title>
        <authorList>
            <person name="Lee Y.-J."/>
            <person name="Park M.-K."/>
            <person name="Yi H."/>
            <person name="Bahn Y.-S."/>
            <person name="Kim J.F."/>
            <person name="Lee D.-W."/>
        </authorList>
    </citation>
    <scope>NUCLEOTIDE SEQUENCE [LARGE SCALE GENOMIC DNA]</scope>
    <source>
        <strain evidence="4 5">KCTC3564</strain>
    </source>
</reference>
<dbReference type="SUPFAM" id="SSF52743">
    <property type="entry name" value="Subtilisin-like"/>
    <property type="match status" value="1"/>
</dbReference>
<dbReference type="GO" id="GO:0006508">
    <property type="term" value="P:proteolysis"/>
    <property type="evidence" value="ECO:0007669"/>
    <property type="project" value="InterPro"/>
</dbReference>
<evidence type="ECO:0000313" key="4">
    <source>
        <dbReference type="EMBL" id="ASS90177.1"/>
    </source>
</evidence>
<evidence type="ECO:0000256" key="2">
    <source>
        <dbReference type="PROSITE-ProRule" id="PRU01240"/>
    </source>
</evidence>
<dbReference type="AlphaFoldDB" id="A0A223E4J0"/>
<gene>
    <name evidence="4" type="ORF">AP3564_08015</name>
</gene>
<dbReference type="Gene3D" id="3.40.50.200">
    <property type="entry name" value="Peptidase S8/S53 domain"/>
    <property type="match status" value="1"/>
</dbReference>
<dbReference type="EMBL" id="CP017703">
    <property type="protein sequence ID" value="ASS90177.1"/>
    <property type="molecule type" value="Genomic_DNA"/>
</dbReference>
<comment type="caution">
    <text evidence="2">Lacks conserved residue(s) required for the propagation of feature annotation.</text>
</comment>
<proteinExistence type="inferred from homology"/>
<dbReference type="Pfam" id="PF00082">
    <property type="entry name" value="Peptidase_S8"/>
    <property type="match status" value="1"/>
</dbReference>